<name>A0A2W7QEQ1_9RHOB</name>
<keyword evidence="1" id="KW-0812">Transmembrane</keyword>
<reference evidence="2 3" key="1">
    <citation type="submission" date="2018-06" db="EMBL/GenBank/DDBJ databases">
        <title>Genomic Encyclopedia of Archaeal and Bacterial Type Strains, Phase II (KMG-II): from individual species to whole genera.</title>
        <authorList>
            <person name="Goeker M."/>
        </authorList>
    </citation>
    <scope>NUCLEOTIDE SEQUENCE [LARGE SCALE GENOMIC DNA]</scope>
    <source>
        <strain evidence="2 3">DSM 13087</strain>
    </source>
</reference>
<keyword evidence="1" id="KW-0472">Membrane</keyword>
<organism evidence="2 3">
    <name type="scientific">Roseinatronobacter thiooxidans</name>
    <dbReference type="NCBI Taxonomy" id="121821"/>
    <lineage>
        <taxon>Bacteria</taxon>
        <taxon>Pseudomonadati</taxon>
        <taxon>Pseudomonadota</taxon>
        <taxon>Alphaproteobacteria</taxon>
        <taxon>Rhodobacterales</taxon>
        <taxon>Paracoccaceae</taxon>
        <taxon>Roseinatronobacter</taxon>
    </lineage>
</organism>
<evidence type="ECO:0000256" key="1">
    <source>
        <dbReference type="SAM" id="Phobius"/>
    </source>
</evidence>
<proteinExistence type="predicted"/>
<feature type="transmembrane region" description="Helical" evidence="1">
    <location>
        <begin position="6"/>
        <end position="29"/>
    </location>
</feature>
<sequence>MMVPHLSLGVMLALCSCLTLVAMVLGLFARARLPHCGRLCLHGPDNDALCRYTGHQQRVALA</sequence>
<comment type="caution">
    <text evidence="2">The sequence shown here is derived from an EMBL/GenBank/DDBJ whole genome shotgun (WGS) entry which is preliminary data.</text>
</comment>
<gene>
    <name evidence="2" type="ORF">LY56_00865</name>
</gene>
<evidence type="ECO:0000313" key="3">
    <source>
        <dbReference type="Proteomes" id="UP000249364"/>
    </source>
</evidence>
<protein>
    <submittedName>
        <fullName evidence="2">Uncharacterized protein</fullName>
    </submittedName>
</protein>
<dbReference type="AlphaFoldDB" id="A0A2W7QEQ1"/>
<dbReference type="Proteomes" id="UP000249364">
    <property type="component" value="Unassembled WGS sequence"/>
</dbReference>
<dbReference type="RefSeq" id="WP_071470764.1">
    <property type="nucleotide sequence ID" value="NZ_MEHT01000045.1"/>
</dbReference>
<accession>A0A2W7QEQ1</accession>
<keyword evidence="1" id="KW-1133">Transmembrane helix</keyword>
<keyword evidence="3" id="KW-1185">Reference proteome</keyword>
<evidence type="ECO:0000313" key="2">
    <source>
        <dbReference type="EMBL" id="PZX46661.1"/>
    </source>
</evidence>
<dbReference type="EMBL" id="QKZQ01000003">
    <property type="protein sequence ID" value="PZX46661.1"/>
    <property type="molecule type" value="Genomic_DNA"/>
</dbReference>